<organism evidence="2 3">
    <name type="scientific">Rotaria sordida</name>
    <dbReference type="NCBI Taxonomy" id="392033"/>
    <lineage>
        <taxon>Eukaryota</taxon>
        <taxon>Metazoa</taxon>
        <taxon>Spiralia</taxon>
        <taxon>Gnathifera</taxon>
        <taxon>Rotifera</taxon>
        <taxon>Eurotatoria</taxon>
        <taxon>Bdelloidea</taxon>
        <taxon>Philodinida</taxon>
        <taxon>Philodinidae</taxon>
        <taxon>Rotaria</taxon>
    </lineage>
</organism>
<dbReference type="InterPro" id="IPR036047">
    <property type="entry name" value="F-box-like_dom_sf"/>
</dbReference>
<feature type="domain" description="F-box" evidence="1">
    <location>
        <begin position="30"/>
        <end position="77"/>
    </location>
</feature>
<gene>
    <name evidence="2" type="ORF">JBS370_LOCUS21561</name>
</gene>
<name>A0A819IM49_9BILA</name>
<dbReference type="InterPro" id="IPR001810">
    <property type="entry name" value="F-box_dom"/>
</dbReference>
<evidence type="ECO:0000313" key="2">
    <source>
        <dbReference type="EMBL" id="CAF3914143.1"/>
    </source>
</evidence>
<protein>
    <recommendedName>
        <fullName evidence="1">F-box domain-containing protein</fullName>
    </recommendedName>
</protein>
<evidence type="ECO:0000259" key="1">
    <source>
        <dbReference type="PROSITE" id="PS50181"/>
    </source>
</evidence>
<dbReference type="EMBL" id="CAJOBD010002874">
    <property type="protein sequence ID" value="CAF3914143.1"/>
    <property type="molecule type" value="Genomic_DNA"/>
</dbReference>
<accession>A0A819IM49</accession>
<dbReference type="AlphaFoldDB" id="A0A819IM49"/>
<sequence>MDKIKRRLSFNKSSTKKLRTNEFDKTINSVSSIENFPNEIFCEIFDYLNGCDIYSAFSNLNYRFQQFFNSSSFLFKIKFDFISNHLFLKNYKHKTLSLDLWLTFHIDKFFSSFIIDSSFDRLESIILPRIKQDTLLLVLKKLIYLPRLFPLSIELYDTYDVYQSI</sequence>
<evidence type="ECO:0000313" key="3">
    <source>
        <dbReference type="Proteomes" id="UP000663836"/>
    </source>
</evidence>
<comment type="caution">
    <text evidence="2">The sequence shown here is derived from an EMBL/GenBank/DDBJ whole genome shotgun (WGS) entry which is preliminary data.</text>
</comment>
<dbReference type="Proteomes" id="UP000663836">
    <property type="component" value="Unassembled WGS sequence"/>
</dbReference>
<dbReference type="SUPFAM" id="SSF81383">
    <property type="entry name" value="F-box domain"/>
    <property type="match status" value="1"/>
</dbReference>
<proteinExistence type="predicted"/>
<reference evidence="2" key="1">
    <citation type="submission" date="2021-02" db="EMBL/GenBank/DDBJ databases">
        <authorList>
            <person name="Nowell W R."/>
        </authorList>
    </citation>
    <scope>NUCLEOTIDE SEQUENCE</scope>
</reference>
<dbReference type="PROSITE" id="PS50181">
    <property type="entry name" value="FBOX"/>
    <property type="match status" value="1"/>
</dbReference>